<gene>
    <name evidence="9" type="primary">rsmI_1</name>
    <name evidence="6" type="synonym">rsmI</name>
    <name evidence="9" type="ORF">Tther_01149</name>
</gene>
<sequence length="311" mass="32408">MNVPPPPAAALAAETHGHSPELAASQHYPAGALYVVATPIGNLADITLRALHVLRLVDAVACEDTRHTAHLLHTYGVQASLVAVHEHNEARAAAAIVERLRAGQRIAYVSDAGTPGVSDPGARLCAAVWAAGLRCIPVPGASSVTALLSVAGIVGAETTIIGFLPPKGRARQQAWQRCAALPTALVLLEAPHRIDALAAELAAWGSRPVTVGRELTKRFEDIVTLPCAQLAAWLDADAHRRRGEFTLVVHPPAADAAGESDALPAEAQRVLDLLLQELPVKTAARLASAITGAPKGALYQAALARRPPSPD</sequence>
<dbReference type="RefSeq" id="WP_425472807.1">
    <property type="nucleotide sequence ID" value="NZ_VJOL01000017.1"/>
</dbReference>
<comment type="catalytic activity">
    <reaction evidence="6">
        <text>cytidine(1402) in 16S rRNA + S-adenosyl-L-methionine = 2'-O-methylcytidine(1402) in 16S rRNA + S-adenosyl-L-homocysteine + H(+)</text>
        <dbReference type="Rhea" id="RHEA:42924"/>
        <dbReference type="Rhea" id="RHEA-COMP:10285"/>
        <dbReference type="Rhea" id="RHEA-COMP:10286"/>
        <dbReference type="ChEBI" id="CHEBI:15378"/>
        <dbReference type="ChEBI" id="CHEBI:57856"/>
        <dbReference type="ChEBI" id="CHEBI:59789"/>
        <dbReference type="ChEBI" id="CHEBI:74495"/>
        <dbReference type="ChEBI" id="CHEBI:82748"/>
        <dbReference type="EC" id="2.1.1.198"/>
    </reaction>
</comment>
<dbReference type="AlphaFoldDB" id="A0A554X2I3"/>
<feature type="domain" description="RsmI HTH" evidence="8">
    <location>
        <begin position="261"/>
        <end position="306"/>
    </location>
</feature>
<evidence type="ECO:0000256" key="3">
    <source>
        <dbReference type="ARBA" id="ARBA00022603"/>
    </source>
</evidence>
<dbReference type="GO" id="GO:0005737">
    <property type="term" value="C:cytoplasm"/>
    <property type="evidence" value="ECO:0007669"/>
    <property type="project" value="UniProtKB-SubCell"/>
</dbReference>
<dbReference type="PIRSF" id="PIRSF005917">
    <property type="entry name" value="MTase_YraL"/>
    <property type="match status" value="1"/>
</dbReference>
<evidence type="ECO:0000313" key="9">
    <source>
        <dbReference type="EMBL" id="TSE30015.1"/>
    </source>
</evidence>
<dbReference type="GO" id="GO:0070677">
    <property type="term" value="F:rRNA (cytosine-2'-O-)-methyltransferase activity"/>
    <property type="evidence" value="ECO:0007669"/>
    <property type="project" value="UniProtKB-UniRule"/>
</dbReference>
<evidence type="ECO:0000256" key="6">
    <source>
        <dbReference type="HAMAP-Rule" id="MF_01877"/>
    </source>
</evidence>
<keyword evidence="5 6" id="KW-0949">S-adenosyl-L-methionine</keyword>
<dbReference type="Gene3D" id="3.40.1010.10">
    <property type="entry name" value="Cobalt-precorrin-4 Transmethylase, Domain 1"/>
    <property type="match status" value="1"/>
</dbReference>
<keyword evidence="2 6" id="KW-0698">rRNA processing</keyword>
<organism evidence="9 10">
    <name type="scientific">Tepidimonas thermarum</name>
    <dbReference type="NCBI Taxonomy" id="335431"/>
    <lineage>
        <taxon>Bacteria</taxon>
        <taxon>Pseudomonadati</taxon>
        <taxon>Pseudomonadota</taxon>
        <taxon>Betaproteobacteria</taxon>
        <taxon>Burkholderiales</taxon>
        <taxon>Tepidimonas</taxon>
    </lineage>
</organism>
<dbReference type="NCBIfam" id="TIGR00096">
    <property type="entry name" value="16S rRNA (cytidine(1402)-2'-O)-methyltransferase"/>
    <property type="match status" value="1"/>
</dbReference>
<comment type="caution">
    <text evidence="9">The sequence shown here is derived from an EMBL/GenBank/DDBJ whole genome shotgun (WGS) entry which is preliminary data.</text>
</comment>
<evidence type="ECO:0000256" key="1">
    <source>
        <dbReference type="ARBA" id="ARBA00022490"/>
    </source>
</evidence>
<proteinExistence type="inferred from homology"/>
<dbReference type="PANTHER" id="PTHR46111">
    <property type="entry name" value="RIBOSOMAL RNA SMALL SUBUNIT METHYLTRANSFERASE I"/>
    <property type="match status" value="1"/>
</dbReference>
<dbReference type="EMBL" id="VJOL01000017">
    <property type="protein sequence ID" value="TSE30015.1"/>
    <property type="molecule type" value="Genomic_DNA"/>
</dbReference>
<dbReference type="SUPFAM" id="SSF53790">
    <property type="entry name" value="Tetrapyrrole methylase"/>
    <property type="match status" value="1"/>
</dbReference>
<dbReference type="InterPro" id="IPR035996">
    <property type="entry name" value="4pyrrol_Methylase_sf"/>
</dbReference>
<dbReference type="FunFam" id="3.40.1010.10:FF:000007">
    <property type="entry name" value="Ribosomal RNA small subunit methyltransferase I"/>
    <property type="match status" value="1"/>
</dbReference>
<dbReference type="Pfam" id="PF23016">
    <property type="entry name" value="RsmI_C"/>
    <property type="match status" value="1"/>
</dbReference>
<evidence type="ECO:0000256" key="4">
    <source>
        <dbReference type="ARBA" id="ARBA00022679"/>
    </source>
</evidence>
<comment type="similarity">
    <text evidence="6">Belongs to the methyltransferase superfamily. RsmI family.</text>
</comment>
<dbReference type="PANTHER" id="PTHR46111:SF1">
    <property type="entry name" value="RIBOSOMAL RNA SMALL SUBUNIT METHYLTRANSFERASE I"/>
    <property type="match status" value="1"/>
</dbReference>
<keyword evidence="4 6" id="KW-0808">Transferase</keyword>
<dbReference type="HAMAP" id="MF_01877">
    <property type="entry name" value="16SrRNA_methyltr_I"/>
    <property type="match status" value="1"/>
</dbReference>
<dbReference type="EC" id="2.1.1.198" evidence="6"/>
<protein>
    <recommendedName>
        <fullName evidence="6">Ribosomal RNA small subunit methyltransferase I</fullName>
        <ecNumber evidence="6">2.1.1.198</ecNumber>
    </recommendedName>
    <alternativeName>
        <fullName evidence="6">16S rRNA 2'-O-ribose C1402 methyltransferase</fullName>
    </alternativeName>
    <alternativeName>
        <fullName evidence="6">rRNA (cytidine-2'-O-)-methyltransferase RsmI</fullName>
    </alternativeName>
</protein>
<evidence type="ECO:0000259" key="7">
    <source>
        <dbReference type="Pfam" id="PF00590"/>
    </source>
</evidence>
<dbReference type="InterPro" id="IPR014776">
    <property type="entry name" value="4pyrrole_Mease_sub2"/>
</dbReference>
<keyword evidence="3 6" id="KW-0489">Methyltransferase</keyword>
<reference evidence="9 10" key="1">
    <citation type="submission" date="2019-07" db="EMBL/GenBank/DDBJ databases">
        <title>Tepidimonas thermarum AA-1 draft genome.</title>
        <authorList>
            <person name="Da Costa M.S."/>
            <person name="Froufe H.J.C."/>
            <person name="Egas C."/>
            <person name="Albuquerque L."/>
        </authorList>
    </citation>
    <scope>NUCLEOTIDE SEQUENCE [LARGE SCALE GENOMIC DNA]</scope>
    <source>
        <strain evidence="9 10">AA-1</strain>
    </source>
</reference>
<dbReference type="InterPro" id="IPR014777">
    <property type="entry name" value="4pyrrole_Mease_sub1"/>
</dbReference>
<evidence type="ECO:0000256" key="5">
    <source>
        <dbReference type="ARBA" id="ARBA00022691"/>
    </source>
</evidence>
<dbReference type="Pfam" id="PF00590">
    <property type="entry name" value="TP_methylase"/>
    <property type="match status" value="1"/>
</dbReference>
<dbReference type="Proteomes" id="UP000318542">
    <property type="component" value="Unassembled WGS sequence"/>
</dbReference>
<dbReference type="CDD" id="cd11648">
    <property type="entry name" value="RsmI"/>
    <property type="match status" value="1"/>
</dbReference>
<comment type="subcellular location">
    <subcellularLocation>
        <location evidence="6">Cytoplasm</location>
    </subcellularLocation>
</comment>
<evidence type="ECO:0000259" key="8">
    <source>
        <dbReference type="Pfam" id="PF23016"/>
    </source>
</evidence>
<accession>A0A554X2I3</accession>
<dbReference type="PROSITE" id="PS01296">
    <property type="entry name" value="RSMI"/>
    <property type="match status" value="1"/>
</dbReference>
<evidence type="ECO:0000313" key="10">
    <source>
        <dbReference type="Proteomes" id="UP000318542"/>
    </source>
</evidence>
<dbReference type="InterPro" id="IPR018063">
    <property type="entry name" value="SAM_MeTrfase_RsmI_CS"/>
</dbReference>
<dbReference type="InterPro" id="IPR000878">
    <property type="entry name" value="4pyrrol_Mease"/>
</dbReference>
<dbReference type="InterPro" id="IPR008189">
    <property type="entry name" value="rRNA_ssu_MeTfrase_I"/>
</dbReference>
<keyword evidence="1 6" id="KW-0963">Cytoplasm</keyword>
<name>A0A554X2I3_9BURK</name>
<dbReference type="Gene3D" id="3.30.950.10">
    <property type="entry name" value="Methyltransferase, Cobalt-precorrin-4 Transmethylase, Domain 2"/>
    <property type="match status" value="1"/>
</dbReference>
<dbReference type="InterPro" id="IPR053910">
    <property type="entry name" value="RsmI_HTH"/>
</dbReference>
<keyword evidence="10" id="KW-1185">Reference proteome</keyword>
<feature type="domain" description="Tetrapyrrole methylase" evidence="7">
    <location>
        <begin position="33"/>
        <end position="230"/>
    </location>
</feature>
<comment type="function">
    <text evidence="6">Catalyzes the 2'-O-methylation of the ribose of cytidine 1402 (C1402) in 16S rRNA.</text>
</comment>
<evidence type="ECO:0000256" key="2">
    <source>
        <dbReference type="ARBA" id="ARBA00022552"/>
    </source>
</evidence>